<keyword evidence="3" id="KW-0862">Zinc</keyword>
<dbReference type="SUPFAM" id="SSF57850">
    <property type="entry name" value="RING/U-box"/>
    <property type="match status" value="1"/>
</dbReference>
<gene>
    <name evidence="6" type="ORF">PGTUg99_026064</name>
</gene>
<dbReference type="PROSITE" id="PS50089">
    <property type="entry name" value="ZF_RING_2"/>
    <property type="match status" value="1"/>
</dbReference>
<dbReference type="Pfam" id="PF13639">
    <property type="entry name" value="zf-RING_2"/>
    <property type="match status" value="1"/>
</dbReference>
<keyword evidence="1" id="KW-0479">Metal-binding</keyword>
<dbReference type="PANTHER" id="PTHR45798:SF97">
    <property type="entry name" value="ALCOHOL-SENSITIVE RING FINGER PROTEIN 1"/>
    <property type="match status" value="1"/>
</dbReference>
<name>A0A5B0NJQ8_PUCGR</name>
<keyword evidence="2 4" id="KW-0863">Zinc-finger</keyword>
<dbReference type="InterPro" id="IPR013083">
    <property type="entry name" value="Znf_RING/FYVE/PHD"/>
</dbReference>
<evidence type="ECO:0000313" key="7">
    <source>
        <dbReference type="Proteomes" id="UP000325313"/>
    </source>
</evidence>
<reference evidence="6 7" key="1">
    <citation type="submission" date="2019-05" db="EMBL/GenBank/DDBJ databases">
        <title>Emergence of the Ug99 lineage of the wheat stem rust pathogen through somatic hybridization.</title>
        <authorList>
            <person name="Li F."/>
            <person name="Upadhyaya N.M."/>
            <person name="Sperschneider J."/>
            <person name="Matny O."/>
            <person name="Nguyen-Phuc H."/>
            <person name="Mago R."/>
            <person name="Raley C."/>
            <person name="Miller M.E."/>
            <person name="Silverstein K.A.T."/>
            <person name="Henningsen E."/>
            <person name="Hirsch C.D."/>
            <person name="Visser B."/>
            <person name="Pretorius Z.A."/>
            <person name="Steffenson B.J."/>
            <person name="Schwessinger B."/>
            <person name="Dodds P.N."/>
            <person name="Figueroa M."/>
        </authorList>
    </citation>
    <scope>NUCLEOTIDE SEQUENCE [LARGE SCALE GENOMIC DNA]</scope>
    <source>
        <strain evidence="6 7">Ug99</strain>
    </source>
</reference>
<dbReference type="SMART" id="SM00184">
    <property type="entry name" value="RING"/>
    <property type="match status" value="1"/>
</dbReference>
<comment type="caution">
    <text evidence="6">The sequence shown here is derived from an EMBL/GenBank/DDBJ whole genome shotgun (WGS) entry which is preliminary data.</text>
</comment>
<dbReference type="Proteomes" id="UP000325313">
    <property type="component" value="Unassembled WGS sequence"/>
</dbReference>
<proteinExistence type="predicted"/>
<evidence type="ECO:0000259" key="5">
    <source>
        <dbReference type="PROSITE" id="PS50089"/>
    </source>
</evidence>
<evidence type="ECO:0000256" key="1">
    <source>
        <dbReference type="ARBA" id="ARBA00022723"/>
    </source>
</evidence>
<feature type="domain" description="RING-type" evidence="5">
    <location>
        <begin position="178"/>
        <end position="234"/>
    </location>
</feature>
<protein>
    <recommendedName>
        <fullName evidence="5">RING-type domain-containing protein</fullName>
    </recommendedName>
</protein>
<organism evidence="6 7">
    <name type="scientific">Puccinia graminis f. sp. tritici</name>
    <dbReference type="NCBI Taxonomy" id="56615"/>
    <lineage>
        <taxon>Eukaryota</taxon>
        <taxon>Fungi</taxon>
        <taxon>Dikarya</taxon>
        <taxon>Basidiomycota</taxon>
        <taxon>Pucciniomycotina</taxon>
        <taxon>Pucciniomycetes</taxon>
        <taxon>Pucciniales</taxon>
        <taxon>Pucciniaceae</taxon>
        <taxon>Puccinia</taxon>
    </lineage>
</organism>
<evidence type="ECO:0000256" key="3">
    <source>
        <dbReference type="ARBA" id="ARBA00022833"/>
    </source>
</evidence>
<sequence length="266" mass="31366">MHLRIQQILIFLEVFQYVSNSSLRQLTRRMNDFNEVETVDHEMEAATSHQLASELSNQNLEEVADQNSGVVQWHQSSEIEPVQEAQNIKKFPCREVDWEKFTWIKFSPNLGKFITVDKNEFFRDFNQKENRKDTRKNAMAKIKNLINYSKPAMERRKEFQSKEVQLKSGVTINSQENCVICLREYQEIEDPESLLVIFPGCEHVFHYTCLKDWFNGRRVIKSLFIHGNSCPICRKLAPTKNYSKFLGTPTFHRGEHSTIRYEFSCN</sequence>
<evidence type="ECO:0000256" key="2">
    <source>
        <dbReference type="ARBA" id="ARBA00022771"/>
    </source>
</evidence>
<evidence type="ECO:0000256" key="4">
    <source>
        <dbReference type="PROSITE-ProRule" id="PRU00175"/>
    </source>
</evidence>
<evidence type="ECO:0000313" key="6">
    <source>
        <dbReference type="EMBL" id="KAA1088069.1"/>
    </source>
</evidence>
<dbReference type="AlphaFoldDB" id="A0A5B0NJQ8"/>
<accession>A0A5B0NJQ8</accession>
<dbReference type="Gene3D" id="3.30.40.10">
    <property type="entry name" value="Zinc/RING finger domain, C3HC4 (zinc finger)"/>
    <property type="match status" value="1"/>
</dbReference>
<dbReference type="PANTHER" id="PTHR45798">
    <property type="entry name" value="RING-H2 FINGER PROTEIN ATL61-RELATED-RELATED"/>
    <property type="match status" value="1"/>
</dbReference>
<dbReference type="InterPro" id="IPR052788">
    <property type="entry name" value="RING-type_E3_ligase_ATL"/>
</dbReference>
<dbReference type="InterPro" id="IPR001841">
    <property type="entry name" value="Znf_RING"/>
</dbReference>
<dbReference type="EMBL" id="VDEP01000408">
    <property type="protein sequence ID" value="KAA1088069.1"/>
    <property type="molecule type" value="Genomic_DNA"/>
</dbReference>
<dbReference type="GO" id="GO:0008270">
    <property type="term" value="F:zinc ion binding"/>
    <property type="evidence" value="ECO:0007669"/>
    <property type="project" value="UniProtKB-KW"/>
</dbReference>